<evidence type="ECO:0000256" key="3">
    <source>
        <dbReference type="ARBA" id="ARBA00022723"/>
    </source>
</evidence>
<comment type="caution">
    <text evidence="9">The sequence shown here is derived from an EMBL/GenBank/DDBJ whole genome shotgun (WGS) entry which is preliminary data.</text>
</comment>
<dbReference type="InterPro" id="IPR001567">
    <property type="entry name" value="Pept_M3A_M3B_dom"/>
</dbReference>
<dbReference type="InterPro" id="IPR024077">
    <property type="entry name" value="Neurolysin/TOP_dom2"/>
</dbReference>
<evidence type="ECO:0000256" key="6">
    <source>
        <dbReference type="ARBA" id="ARBA00023049"/>
    </source>
</evidence>
<dbReference type="GO" id="GO:0006508">
    <property type="term" value="P:proteolysis"/>
    <property type="evidence" value="ECO:0007669"/>
    <property type="project" value="UniProtKB-KW"/>
</dbReference>
<comment type="cofactor">
    <cofactor evidence="7">
        <name>Zn(2+)</name>
        <dbReference type="ChEBI" id="CHEBI:29105"/>
    </cofactor>
    <text evidence="7">Binds 1 zinc ion.</text>
</comment>
<organism evidence="9 10">
    <name type="scientific">Immersiella caudata</name>
    <dbReference type="NCBI Taxonomy" id="314043"/>
    <lineage>
        <taxon>Eukaryota</taxon>
        <taxon>Fungi</taxon>
        <taxon>Dikarya</taxon>
        <taxon>Ascomycota</taxon>
        <taxon>Pezizomycotina</taxon>
        <taxon>Sordariomycetes</taxon>
        <taxon>Sordariomycetidae</taxon>
        <taxon>Sordariales</taxon>
        <taxon>Lasiosphaeriaceae</taxon>
        <taxon>Immersiella</taxon>
    </lineage>
</organism>
<gene>
    <name evidence="9" type="ORF">B0T14DRAFT_429603</name>
</gene>
<dbReference type="AlphaFoldDB" id="A0AA40BZI6"/>
<accession>A0AA40BZI6</accession>
<keyword evidence="10" id="KW-1185">Reference proteome</keyword>
<evidence type="ECO:0000256" key="5">
    <source>
        <dbReference type="ARBA" id="ARBA00022833"/>
    </source>
</evidence>
<name>A0AA40BZI6_9PEZI</name>
<protein>
    <submittedName>
        <fullName evidence="9">Peptidase M3A/M3B</fullName>
    </submittedName>
</protein>
<dbReference type="InterPro" id="IPR045090">
    <property type="entry name" value="Pept_M3A_M3B"/>
</dbReference>
<reference evidence="9" key="1">
    <citation type="submission" date="2023-06" db="EMBL/GenBank/DDBJ databases">
        <title>Genome-scale phylogeny and comparative genomics of the fungal order Sordariales.</title>
        <authorList>
            <consortium name="Lawrence Berkeley National Laboratory"/>
            <person name="Hensen N."/>
            <person name="Bonometti L."/>
            <person name="Westerberg I."/>
            <person name="Brannstrom I.O."/>
            <person name="Guillou S."/>
            <person name="Cros-Aarteil S."/>
            <person name="Calhoun S."/>
            <person name="Haridas S."/>
            <person name="Kuo A."/>
            <person name="Mondo S."/>
            <person name="Pangilinan J."/>
            <person name="Riley R."/>
            <person name="Labutti K."/>
            <person name="Andreopoulos B."/>
            <person name="Lipzen A."/>
            <person name="Chen C."/>
            <person name="Yanf M."/>
            <person name="Daum C."/>
            <person name="Ng V."/>
            <person name="Clum A."/>
            <person name="Steindorff A."/>
            <person name="Ohm R."/>
            <person name="Martin F."/>
            <person name="Silar P."/>
            <person name="Natvig D."/>
            <person name="Lalanne C."/>
            <person name="Gautier V."/>
            <person name="Ament-Velasquez S.L."/>
            <person name="Kruys A."/>
            <person name="Hutchinson M.I."/>
            <person name="Powell A.J."/>
            <person name="Barry K."/>
            <person name="Miller A.N."/>
            <person name="Grigoriev I.V."/>
            <person name="Debuchy R."/>
            <person name="Gladieux P."/>
            <person name="Thoren M.H."/>
            <person name="Johannesson H."/>
        </authorList>
    </citation>
    <scope>NUCLEOTIDE SEQUENCE</scope>
    <source>
        <strain evidence="9">CBS 606.72</strain>
    </source>
</reference>
<evidence type="ECO:0000256" key="7">
    <source>
        <dbReference type="RuleBase" id="RU003435"/>
    </source>
</evidence>
<keyword evidence="5 7" id="KW-0862">Zinc</keyword>
<dbReference type="Gene3D" id="1.10.1370.10">
    <property type="entry name" value="Neurolysin, domain 3"/>
    <property type="match status" value="1"/>
</dbReference>
<keyword evidence="6 7" id="KW-0482">Metalloprotease</keyword>
<evidence type="ECO:0000313" key="10">
    <source>
        <dbReference type="Proteomes" id="UP001175000"/>
    </source>
</evidence>
<dbReference type="PANTHER" id="PTHR11804:SF84">
    <property type="entry name" value="SACCHAROLYSIN"/>
    <property type="match status" value="1"/>
</dbReference>
<dbReference type="Proteomes" id="UP001175000">
    <property type="component" value="Unassembled WGS sequence"/>
</dbReference>
<keyword evidence="4 7" id="KW-0378">Hydrolase</keyword>
<feature type="domain" description="Peptidase M3A/M3B catalytic" evidence="8">
    <location>
        <begin position="9"/>
        <end position="232"/>
    </location>
</feature>
<dbReference type="EMBL" id="JAULSU010000004">
    <property type="protein sequence ID" value="KAK0619552.1"/>
    <property type="molecule type" value="Genomic_DNA"/>
</dbReference>
<dbReference type="Pfam" id="PF01432">
    <property type="entry name" value="Peptidase_M3"/>
    <property type="match status" value="1"/>
</dbReference>
<evidence type="ECO:0000256" key="4">
    <source>
        <dbReference type="ARBA" id="ARBA00022801"/>
    </source>
</evidence>
<evidence type="ECO:0000256" key="1">
    <source>
        <dbReference type="ARBA" id="ARBA00006040"/>
    </source>
</evidence>
<proteinExistence type="inferred from homology"/>
<dbReference type="GO" id="GO:0004222">
    <property type="term" value="F:metalloendopeptidase activity"/>
    <property type="evidence" value="ECO:0007669"/>
    <property type="project" value="InterPro"/>
</dbReference>
<keyword evidence="3 7" id="KW-0479">Metal-binding</keyword>
<evidence type="ECO:0000256" key="2">
    <source>
        <dbReference type="ARBA" id="ARBA00022670"/>
    </source>
</evidence>
<dbReference type="PANTHER" id="PTHR11804">
    <property type="entry name" value="PROTEASE M3 THIMET OLIGOPEPTIDASE-RELATED"/>
    <property type="match status" value="1"/>
</dbReference>
<dbReference type="GO" id="GO:0046872">
    <property type="term" value="F:metal ion binding"/>
    <property type="evidence" value="ECO:0007669"/>
    <property type="project" value="UniProtKB-UniRule"/>
</dbReference>
<evidence type="ECO:0000259" key="8">
    <source>
        <dbReference type="Pfam" id="PF01432"/>
    </source>
</evidence>
<dbReference type="GO" id="GO:0006518">
    <property type="term" value="P:peptide metabolic process"/>
    <property type="evidence" value="ECO:0007669"/>
    <property type="project" value="TreeGrafter"/>
</dbReference>
<comment type="similarity">
    <text evidence="1 7">Belongs to the peptidase M3 family.</text>
</comment>
<dbReference type="GO" id="GO:0005758">
    <property type="term" value="C:mitochondrial intermembrane space"/>
    <property type="evidence" value="ECO:0007669"/>
    <property type="project" value="TreeGrafter"/>
</dbReference>
<evidence type="ECO:0000313" key="9">
    <source>
        <dbReference type="EMBL" id="KAK0619552.1"/>
    </source>
</evidence>
<dbReference type="SUPFAM" id="SSF55486">
    <property type="entry name" value="Metalloproteases ('zincins'), catalytic domain"/>
    <property type="match status" value="1"/>
</dbReference>
<keyword evidence="2 7" id="KW-0645">Protease</keyword>
<sequence>MSPLSSLQPRPTLLRHNEMRTMFHGLGHCIHHLVAETKYDLRFSRDFVEIPSLLLEHWVWVWVPQVLKKLGRHYLDGTEISDKMIDGLIKIKTLNDAHAMLAQVHLAMFDLAIHSPESHEAAKGMHLTRLWTKIKKDIVGLSLGDKADEGHGQASFPHIFMAYDARYFAHPTSKIYASDIYSTFFAEDPMSPEAGRRYWWTALELGASIPEWDLLKAYMGRDLNGDAFYSELSASD</sequence>